<dbReference type="PANTHER" id="PTHR11061">
    <property type="entry name" value="RNA M5U METHYLTRANSFERASE"/>
    <property type="match status" value="1"/>
</dbReference>
<comment type="similarity">
    <text evidence="4">Belongs to the class I-like SAM-binding methyltransferase superfamily. RNA M5U methyltransferase family.</text>
</comment>
<accession>A0ABN1ILH3</accession>
<evidence type="ECO:0000256" key="3">
    <source>
        <dbReference type="ARBA" id="ARBA00022691"/>
    </source>
</evidence>
<keyword evidence="3 4" id="KW-0949">S-adenosyl-L-methionine</keyword>
<dbReference type="Gene3D" id="3.40.50.150">
    <property type="entry name" value="Vaccinia Virus protein VP39"/>
    <property type="match status" value="1"/>
</dbReference>
<keyword evidence="1 4" id="KW-0489">Methyltransferase</keyword>
<dbReference type="PANTHER" id="PTHR11061:SF30">
    <property type="entry name" value="TRNA (URACIL(54)-C(5))-METHYLTRANSFERASE"/>
    <property type="match status" value="1"/>
</dbReference>
<sequence length="98" mass="10889">MEFIVGKSEEVIPILIDKGIIADVVVVDPPRKGCEKSLLEAIAKSEPKRIVYVSCDPATLARDLGILEELGYKTMKVQPVDMFPMSNHIECVILLHLK</sequence>
<comment type="caution">
    <text evidence="6">The sequence shown here is derived from an EMBL/GenBank/DDBJ whole genome shotgun (WGS) entry which is preliminary data.</text>
</comment>
<dbReference type="InterPro" id="IPR029063">
    <property type="entry name" value="SAM-dependent_MTases_sf"/>
</dbReference>
<organism evidence="6 7">
    <name type="scientific">Clostridium malenominatum</name>
    <dbReference type="NCBI Taxonomy" id="1539"/>
    <lineage>
        <taxon>Bacteria</taxon>
        <taxon>Bacillati</taxon>
        <taxon>Bacillota</taxon>
        <taxon>Clostridia</taxon>
        <taxon>Eubacteriales</taxon>
        <taxon>Clostridiaceae</taxon>
        <taxon>Clostridium</taxon>
    </lineage>
</organism>
<gene>
    <name evidence="6" type="ORF">GCM10008905_01550</name>
</gene>
<dbReference type="SUPFAM" id="SSF53335">
    <property type="entry name" value="S-adenosyl-L-methionine-dependent methyltransferases"/>
    <property type="match status" value="1"/>
</dbReference>
<keyword evidence="7" id="KW-1185">Reference proteome</keyword>
<name>A0ABN1ILH3_9CLOT</name>
<dbReference type="PROSITE" id="PS51687">
    <property type="entry name" value="SAM_MT_RNA_M5U"/>
    <property type="match status" value="1"/>
</dbReference>
<evidence type="ECO:0000313" key="7">
    <source>
        <dbReference type="Proteomes" id="UP001500339"/>
    </source>
</evidence>
<dbReference type="EMBL" id="BAAACF010000001">
    <property type="protein sequence ID" value="GAA0716712.1"/>
    <property type="molecule type" value="Genomic_DNA"/>
</dbReference>
<keyword evidence="2 4" id="KW-0808">Transferase</keyword>
<feature type="binding site" evidence="4">
    <location>
        <position position="28"/>
    </location>
    <ligand>
        <name>S-adenosyl-L-methionine</name>
        <dbReference type="ChEBI" id="CHEBI:59789"/>
    </ligand>
</feature>
<evidence type="ECO:0000256" key="5">
    <source>
        <dbReference type="PROSITE-ProRule" id="PRU10015"/>
    </source>
</evidence>
<evidence type="ECO:0000256" key="2">
    <source>
        <dbReference type="ARBA" id="ARBA00022679"/>
    </source>
</evidence>
<dbReference type="PROSITE" id="PS01230">
    <property type="entry name" value="TRMA_1"/>
    <property type="match status" value="1"/>
</dbReference>
<dbReference type="PROSITE" id="PS01231">
    <property type="entry name" value="TRMA_2"/>
    <property type="match status" value="1"/>
</dbReference>
<dbReference type="Pfam" id="PF05958">
    <property type="entry name" value="tRNA_U5-meth_tr"/>
    <property type="match status" value="1"/>
</dbReference>
<feature type="active site" evidence="5">
    <location>
        <position position="55"/>
    </location>
</feature>
<evidence type="ECO:0000313" key="6">
    <source>
        <dbReference type="EMBL" id="GAA0716712.1"/>
    </source>
</evidence>
<evidence type="ECO:0000256" key="1">
    <source>
        <dbReference type="ARBA" id="ARBA00022603"/>
    </source>
</evidence>
<comment type="caution">
    <text evidence="4">Lacks conserved residue(s) required for the propagation of feature annotation.</text>
</comment>
<dbReference type="InterPro" id="IPR010280">
    <property type="entry name" value="U5_MeTrfase_fam"/>
</dbReference>
<evidence type="ECO:0000256" key="4">
    <source>
        <dbReference type="PROSITE-ProRule" id="PRU01024"/>
    </source>
</evidence>
<dbReference type="InterPro" id="IPR030391">
    <property type="entry name" value="MeTrfase_TrmA_CS"/>
</dbReference>
<protein>
    <recommendedName>
        <fullName evidence="8">23S rRNA (Uracil-5-)-methyltransferase RumA</fullName>
    </recommendedName>
</protein>
<evidence type="ECO:0008006" key="8">
    <source>
        <dbReference type="Google" id="ProtNLM"/>
    </source>
</evidence>
<feature type="active site" description="Nucleophile" evidence="4">
    <location>
        <position position="55"/>
    </location>
</feature>
<dbReference type="InterPro" id="IPR030390">
    <property type="entry name" value="MeTrfase_TrmA_AS"/>
</dbReference>
<proteinExistence type="inferred from homology"/>
<reference evidence="6 7" key="1">
    <citation type="journal article" date="2019" name="Int. J. Syst. Evol. Microbiol.">
        <title>The Global Catalogue of Microorganisms (GCM) 10K type strain sequencing project: providing services to taxonomists for standard genome sequencing and annotation.</title>
        <authorList>
            <consortium name="The Broad Institute Genomics Platform"/>
            <consortium name="The Broad Institute Genome Sequencing Center for Infectious Disease"/>
            <person name="Wu L."/>
            <person name="Ma J."/>
        </authorList>
    </citation>
    <scope>NUCLEOTIDE SEQUENCE [LARGE SCALE GENOMIC DNA]</scope>
    <source>
        <strain evidence="6 7">JCM 1405</strain>
    </source>
</reference>
<dbReference type="Proteomes" id="UP001500339">
    <property type="component" value="Unassembled WGS sequence"/>
</dbReference>